<organism evidence="2 3">
    <name type="scientific">Cuscuta epithymum</name>
    <dbReference type="NCBI Taxonomy" id="186058"/>
    <lineage>
        <taxon>Eukaryota</taxon>
        <taxon>Viridiplantae</taxon>
        <taxon>Streptophyta</taxon>
        <taxon>Embryophyta</taxon>
        <taxon>Tracheophyta</taxon>
        <taxon>Spermatophyta</taxon>
        <taxon>Magnoliopsida</taxon>
        <taxon>eudicotyledons</taxon>
        <taxon>Gunneridae</taxon>
        <taxon>Pentapetalae</taxon>
        <taxon>asterids</taxon>
        <taxon>lamiids</taxon>
        <taxon>Solanales</taxon>
        <taxon>Convolvulaceae</taxon>
        <taxon>Cuscuteae</taxon>
        <taxon>Cuscuta</taxon>
        <taxon>Cuscuta subgen. Cuscuta</taxon>
    </lineage>
</organism>
<keyword evidence="3" id="KW-1185">Reference proteome</keyword>
<protein>
    <submittedName>
        <fullName evidence="2">Uncharacterized protein</fullName>
    </submittedName>
</protein>
<dbReference type="EMBL" id="CAMAPF010000001">
    <property type="protein sequence ID" value="CAH9049980.1"/>
    <property type="molecule type" value="Genomic_DNA"/>
</dbReference>
<keyword evidence="1" id="KW-0812">Transmembrane</keyword>
<feature type="transmembrane region" description="Helical" evidence="1">
    <location>
        <begin position="36"/>
        <end position="61"/>
    </location>
</feature>
<evidence type="ECO:0000256" key="1">
    <source>
        <dbReference type="SAM" id="Phobius"/>
    </source>
</evidence>
<proteinExistence type="predicted"/>
<dbReference type="AlphaFoldDB" id="A0AAV0BW24"/>
<name>A0AAV0BW24_9ASTE</name>
<keyword evidence="1" id="KW-1133">Transmembrane helix</keyword>
<sequence length="178" mass="20663">MWNQNKLPNPLVSCSLLQPIILIQHAVPHTFELKGIFVLLGINETYFCSITLFIFVYKINTDIDNLLFRSKKQFQIHLSQKVLFVLLGIIEVYFCSLTLLIITKLIWQEEIISVYNINTNIDKRFAGDDKDSDKPWWVQQNLQWKCANKFSIAKLVLIQDIVKTSLIGITQSSELFRG</sequence>
<evidence type="ECO:0000313" key="2">
    <source>
        <dbReference type="EMBL" id="CAH9049980.1"/>
    </source>
</evidence>
<dbReference type="Proteomes" id="UP001152523">
    <property type="component" value="Unassembled WGS sequence"/>
</dbReference>
<keyword evidence="1" id="KW-0472">Membrane</keyword>
<feature type="transmembrane region" description="Helical" evidence="1">
    <location>
        <begin position="82"/>
        <end position="107"/>
    </location>
</feature>
<accession>A0AAV0BW24</accession>
<evidence type="ECO:0000313" key="3">
    <source>
        <dbReference type="Proteomes" id="UP001152523"/>
    </source>
</evidence>
<comment type="caution">
    <text evidence="2">The sequence shown here is derived from an EMBL/GenBank/DDBJ whole genome shotgun (WGS) entry which is preliminary data.</text>
</comment>
<reference evidence="2" key="1">
    <citation type="submission" date="2022-07" db="EMBL/GenBank/DDBJ databases">
        <authorList>
            <person name="Macas J."/>
            <person name="Novak P."/>
            <person name="Neumann P."/>
        </authorList>
    </citation>
    <scope>NUCLEOTIDE SEQUENCE</scope>
</reference>
<gene>
    <name evidence="2" type="ORF">CEPIT_LOCUS11</name>
</gene>